<dbReference type="GO" id="GO:0008237">
    <property type="term" value="F:metallopeptidase activity"/>
    <property type="evidence" value="ECO:0007669"/>
    <property type="project" value="UniProtKB-KW"/>
</dbReference>
<dbReference type="Pfam" id="PF17900">
    <property type="entry name" value="Peptidase_M1_N"/>
    <property type="match status" value="1"/>
</dbReference>
<keyword evidence="10" id="KW-0482">Metalloprotease</keyword>
<dbReference type="Pfam" id="PF01433">
    <property type="entry name" value="Peptidase_M1"/>
    <property type="match status" value="1"/>
</dbReference>
<dbReference type="Gene3D" id="2.60.40.1730">
    <property type="entry name" value="tricorn interacting facor f3 domain"/>
    <property type="match status" value="1"/>
</dbReference>
<feature type="signal peptide" evidence="14">
    <location>
        <begin position="1"/>
        <end position="43"/>
    </location>
</feature>
<comment type="catalytic activity">
    <reaction evidence="1">
        <text>Release of an N-terminal amino acid, Xaa-|-Yaa- from a peptide, amide or arylamide. Xaa is preferably Ala, but may be most amino acids including Pro (slow action). When a terminal hydrophobic residue is followed by a prolyl residue, the two may be released as an intact Xaa-Pro dipeptide.</text>
        <dbReference type="EC" id="3.4.11.2"/>
    </reaction>
</comment>
<dbReference type="AlphaFoldDB" id="A0A542YQZ6"/>
<keyword evidence="14" id="KW-0732">Signal</keyword>
<protein>
    <recommendedName>
        <fullName evidence="5">Aminopeptidase N</fullName>
        <ecNumber evidence="4">3.4.11.2</ecNumber>
    </recommendedName>
    <alternativeName>
        <fullName evidence="11">Alanine aminopeptidase</fullName>
    </alternativeName>
    <alternativeName>
        <fullName evidence="12">Lysyl aminopeptidase</fullName>
    </alternativeName>
</protein>
<comment type="caution">
    <text evidence="17">The sequence shown here is derived from an EMBL/GenBank/DDBJ whole genome shotgun (WGS) entry which is preliminary data.</text>
</comment>
<feature type="domain" description="Aminopeptidase N-like N-terminal" evidence="16">
    <location>
        <begin position="89"/>
        <end position="267"/>
    </location>
</feature>
<reference evidence="17 18" key="1">
    <citation type="submission" date="2019-06" db="EMBL/GenBank/DDBJ databases">
        <title>Sequencing the genomes of 1000 actinobacteria strains.</title>
        <authorList>
            <person name="Klenk H.-P."/>
        </authorList>
    </citation>
    <scope>NUCLEOTIDE SEQUENCE [LARGE SCALE GENOMIC DNA]</scope>
    <source>
        <strain evidence="17 18">DSM 12335</strain>
    </source>
</reference>
<dbReference type="GO" id="GO:0006508">
    <property type="term" value="P:proteolysis"/>
    <property type="evidence" value="ECO:0007669"/>
    <property type="project" value="UniProtKB-KW"/>
</dbReference>
<dbReference type="GO" id="GO:0008270">
    <property type="term" value="F:zinc ion binding"/>
    <property type="evidence" value="ECO:0007669"/>
    <property type="project" value="InterPro"/>
</dbReference>
<evidence type="ECO:0000259" key="15">
    <source>
        <dbReference type="Pfam" id="PF01433"/>
    </source>
</evidence>
<keyword evidence="18" id="KW-1185">Reference proteome</keyword>
<evidence type="ECO:0000256" key="7">
    <source>
        <dbReference type="ARBA" id="ARBA00022723"/>
    </source>
</evidence>
<accession>A0A542YQZ6</accession>
<evidence type="ECO:0000256" key="8">
    <source>
        <dbReference type="ARBA" id="ARBA00022801"/>
    </source>
</evidence>
<evidence type="ECO:0000256" key="5">
    <source>
        <dbReference type="ARBA" id="ARBA00015611"/>
    </source>
</evidence>
<dbReference type="PANTHER" id="PTHR11533">
    <property type="entry name" value="PROTEASE M1 ZINC METALLOPROTEASE"/>
    <property type="match status" value="1"/>
</dbReference>
<evidence type="ECO:0000256" key="14">
    <source>
        <dbReference type="SAM" id="SignalP"/>
    </source>
</evidence>
<evidence type="ECO:0000256" key="12">
    <source>
        <dbReference type="ARBA" id="ARBA00031533"/>
    </source>
</evidence>
<organism evidence="17 18">
    <name type="scientific">Ornithinicoccus hortensis</name>
    <dbReference type="NCBI Taxonomy" id="82346"/>
    <lineage>
        <taxon>Bacteria</taxon>
        <taxon>Bacillati</taxon>
        <taxon>Actinomycetota</taxon>
        <taxon>Actinomycetes</taxon>
        <taxon>Micrococcales</taxon>
        <taxon>Intrasporangiaceae</taxon>
        <taxon>Ornithinicoccus</taxon>
    </lineage>
</organism>
<dbReference type="RefSeq" id="WP_141784639.1">
    <property type="nucleotide sequence ID" value="NZ_BAAAIK010000002.1"/>
</dbReference>
<dbReference type="Proteomes" id="UP000319516">
    <property type="component" value="Unassembled WGS sequence"/>
</dbReference>
<feature type="domain" description="Peptidase M1 membrane alanine aminopeptidase" evidence="15">
    <location>
        <begin position="342"/>
        <end position="494"/>
    </location>
</feature>
<evidence type="ECO:0000256" key="6">
    <source>
        <dbReference type="ARBA" id="ARBA00022670"/>
    </source>
</evidence>
<dbReference type="InterPro" id="IPR042097">
    <property type="entry name" value="Aminopeptidase_N-like_N_sf"/>
</dbReference>
<dbReference type="PANTHER" id="PTHR11533:SF297">
    <property type="entry name" value="AMINOPEPTIDASE N"/>
    <property type="match status" value="1"/>
</dbReference>
<feature type="region of interest" description="Disordered" evidence="13">
    <location>
        <begin position="42"/>
        <end position="81"/>
    </location>
</feature>
<gene>
    <name evidence="17" type="ORF">FB467_1624</name>
</gene>
<evidence type="ECO:0000256" key="10">
    <source>
        <dbReference type="ARBA" id="ARBA00023049"/>
    </source>
</evidence>
<evidence type="ECO:0000256" key="4">
    <source>
        <dbReference type="ARBA" id="ARBA00012564"/>
    </source>
</evidence>
<comment type="similarity">
    <text evidence="3">Belongs to the peptidase M1 family.</text>
</comment>
<evidence type="ECO:0000256" key="9">
    <source>
        <dbReference type="ARBA" id="ARBA00022833"/>
    </source>
</evidence>
<dbReference type="EC" id="3.4.11.2" evidence="4"/>
<evidence type="ECO:0000256" key="3">
    <source>
        <dbReference type="ARBA" id="ARBA00010136"/>
    </source>
</evidence>
<dbReference type="SUPFAM" id="SSF63737">
    <property type="entry name" value="Leukotriene A4 hydrolase N-terminal domain"/>
    <property type="match status" value="1"/>
</dbReference>
<dbReference type="InterPro" id="IPR027268">
    <property type="entry name" value="Peptidase_M4/M1_CTD_sf"/>
</dbReference>
<dbReference type="InterPro" id="IPR045357">
    <property type="entry name" value="Aminopeptidase_N-like_N"/>
</dbReference>
<evidence type="ECO:0000256" key="2">
    <source>
        <dbReference type="ARBA" id="ARBA00001947"/>
    </source>
</evidence>
<dbReference type="Gene3D" id="1.10.390.10">
    <property type="entry name" value="Neutral Protease Domain 2"/>
    <property type="match status" value="1"/>
</dbReference>
<dbReference type="InterPro" id="IPR050344">
    <property type="entry name" value="Peptidase_M1_aminopeptidases"/>
</dbReference>
<dbReference type="OrthoDB" id="100605at2"/>
<evidence type="ECO:0000256" key="1">
    <source>
        <dbReference type="ARBA" id="ARBA00000098"/>
    </source>
</evidence>
<sequence>MDLLGSTSPARRSTPRVSPSRRRASAAAALVLCLGLATTAAGAAPGEQPDRAQPAERAQPSEQGRPVLGDDGAGDPYFPLAGNGGIDVDHYSLDLTYTPPEAAPAPLEGHLEGVATIRLTTTEKLRRFNLDLRGPEVSQVRIDGKRTRFAQVENELQVWARGLLHQGEEVEVEVFYEATTTRPTDIEGALYGWVTTRDGAMVVSEPDGSATWFPVSDHPTDKATYDFEITVPDGLVAVANGVLEDESSEDGWTTWTWDAPDPMAAYLATATVGDFELTTTTGPDGIPIIDAIDPALPPANSADLTRTPEMLEFFAERYGPYPFVSYGAIVDDDSVGYALETQTRSFFSVRAREGTVAHELAHQWMGNHVSPGRWADIWLNEGWASYSTWMWNEHDGDATAQESFEQVMAIPADNGFWSVVVADPGSLCLFCGAIYDRGAATLHALRGEIGDDAFFELAQQWVATYGGGTATTADFEALAEEVSGQDLTTFFDVWVHQPVKPTEW</sequence>
<evidence type="ECO:0000256" key="13">
    <source>
        <dbReference type="SAM" id="MobiDB-lite"/>
    </source>
</evidence>
<dbReference type="GO" id="GO:0016285">
    <property type="term" value="F:alanyl aminopeptidase activity"/>
    <property type="evidence" value="ECO:0007669"/>
    <property type="project" value="UniProtKB-EC"/>
</dbReference>
<evidence type="ECO:0000259" key="16">
    <source>
        <dbReference type="Pfam" id="PF17900"/>
    </source>
</evidence>
<dbReference type="PRINTS" id="PR00756">
    <property type="entry name" value="ALADIPTASE"/>
</dbReference>
<dbReference type="InterPro" id="IPR014782">
    <property type="entry name" value="Peptidase_M1_dom"/>
</dbReference>
<keyword evidence="9" id="KW-0862">Zinc</keyword>
<evidence type="ECO:0000313" key="17">
    <source>
        <dbReference type="EMBL" id="TQL50513.1"/>
    </source>
</evidence>
<name>A0A542YQZ6_9MICO</name>
<dbReference type="SUPFAM" id="SSF55486">
    <property type="entry name" value="Metalloproteases ('zincins'), catalytic domain"/>
    <property type="match status" value="1"/>
</dbReference>
<keyword evidence="6" id="KW-0645">Protease</keyword>
<proteinExistence type="inferred from homology"/>
<evidence type="ECO:0000256" key="11">
    <source>
        <dbReference type="ARBA" id="ARBA00029811"/>
    </source>
</evidence>
<comment type="cofactor">
    <cofactor evidence="2">
        <name>Zn(2+)</name>
        <dbReference type="ChEBI" id="CHEBI:29105"/>
    </cofactor>
</comment>
<keyword evidence="8" id="KW-0378">Hydrolase</keyword>
<dbReference type="CDD" id="cd09603">
    <property type="entry name" value="M1_APN_like"/>
    <property type="match status" value="1"/>
</dbReference>
<evidence type="ECO:0000313" key="18">
    <source>
        <dbReference type="Proteomes" id="UP000319516"/>
    </source>
</evidence>
<feature type="chain" id="PRO_5022176702" description="Aminopeptidase N" evidence="14">
    <location>
        <begin position="44"/>
        <end position="504"/>
    </location>
</feature>
<feature type="region of interest" description="Disordered" evidence="13">
    <location>
        <begin position="1"/>
        <end position="23"/>
    </location>
</feature>
<keyword evidence="7" id="KW-0479">Metal-binding</keyword>
<dbReference type="EMBL" id="VFOP01000001">
    <property type="protein sequence ID" value="TQL50513.1"/>
    <property type="molecule type" value="Genomic_DNA"/>
</dbReference>
<feature type="compositionally biased region" description="Low complexity" evidence="13">
    <location>
        <begin position="1"/>
        <end position="18"/>
    </location>
</feature>
<dbReference type="InterPro" id="IPR001930">
    <property type="entry name" value="Peptidase_M1"/>
</dbReference>